<accession>A0ABT9TXH0</accession>
<protein>
    <submittedName>
        <fullName evidence="1">Uncharacterized protein</fullName>
    </submittedName>
</protein>
<keyword evidence="2" id="KW-1185">Reference proteome</keyword>
<name>A0ABT9TXH0_PAEHA</name>
<organism evidence="1 2">
    <name type="scientific">Paenibacillus harenae</name>
    <dbReference type="NCBI Taxonomy" id="306543"/>
    <lineage>
        <taxon>Bacteria</taxon>
        <taxon>Bacillati</taxon>
        <taxon>Bacillota</taxon>
        <taxon>Bacilli</taxon>
        <taxon>Bacillales</taxon>
        <taxon>Paenibacillaceae</taxon>
        <taxon>Paenibacillus</taxon>
    </lineage>
</organism>
<dbReference type="EMBL" id="JAUSSU010000003">
    <property type="protein sequence ID" value="MDQ0112023.1"/>
    <property type="molecule type" value="Genomic_DNA"/>
</dbReference>
<evidence type="ECO:0000313" key="2">
    <source>
        <dbReference type="Proteomes" id="UP001229346"/>
    </source>
</evidence>
<gene>
    <name evidence="1" type="ORF">J2T15_001458</name>
</gene>
<comment type="caution">
    <text evidence="1">The sequence shown here is derived from an EMBL/GenBank/DDBJ whole genome shotgun (WGS) entry which is preliminary data.</text>
</comment>
<dbReference type="Proteomes" id="UP001229346">
    <property type="component" value="Unassembled WGS sequence"/>
</dbReference>
<proteinExistence type="predicted"/>
<reference evidence="1 2" key="1">
    <citation type="submission" date="2023-07" db="EMBL/GenBank/DDBJ databases">
        <title>Sorghum-associated microbial communities from plants grown in Nebraska, USA.</title>
        <authorList>
            <person name="Schachtman D."/>
        </authorList>
    </citation>
    <scope>NUCLEOTIDE SEQUENCE [LARGE SCALE GENOMIC DNA]</scope>
    <source>
        <strain evidence="1 2">CC482</strain>
    </source>
</reference>
<dbReference type="RefSeq" id="WP_307202518.1">
    <property type="nucleotide sequence ID" value="NZ_JAUSST010000003.1"/>
</dbReference>
<evidence type="ECO:0000313" key="1">
    <source>
        <dbReference type="EMBL" id="MDQ0112023.1"/>
    </source>
</evidence>
<sequence>MREDRQQKAKRRFKTGQWVQYDGLYSDDWGGDLVLMQGELFPSHPQMGETSWTYTGPSVLDYGGKAPKMNGHHIGY</sequence>